<evidence type="ECO:0000256" key="3">
    <source>
        <dbReference type="ARBA" id="ARBA00005119"/>
    </source>
</evidence>
<evidence type="ECO:0000313" key="20">
    <source>
        <dbReference type="EMBL" id="QDQ25233.1"/>
    </source>
</evidence>
<reference evidence="21" key="1">
    <citation type="submission" date="2019-07" db="EMBL/GenBank/DDBJ databases">
        <title>Chitinimonas sp. nov., isolated from Ny-Alesund, arctica soil.</title>
        <authorList>
            <person name="Xu Q."/>
            <person name="Peng F."/>
        </authorList>
    </citation>
    <scope>NUCLEOTIDE SEQUENCE [LARGE SCALE GENOMIC DNA]</scope>
    <source>
        <strain evidence="21">R3-44</strain>
    </source>
</reference>
<dbReference type="GO" id="GO:0004605">
    <property type="term" value="F:phosphatidate cytidylyltransferase activity"/>
    <property type="evidence" value="ECO:0007669"/>
    <property type="project" value="UniProtKB-EC"/>
</dbReference>
<feature type="transmembrane region" description="Helical" evidence="19">
    <location>
        <begin position="253"/>
        <end position="270"/>
    </location>
</feature>
<comment type="subcellular location">
    <subcellularLocation>
        <location evidence="2">Cell membrane</location>
        <topology evidence="2">Multi-pass membrane protein</topology>
    </subcellularLocation>
</comment>
<evidence type="ECO:0000256" key="9">
    <source>
        <dbReference type="ARBA" id="ARBA00022516"/>
    </source>
</evidence>
<dbReference type="EMBL" id="CP041730">
    <property type="protein sequence ID" value="QDQ25233.1"/>
    <property type="molecule type" value="Genomic_DNA"/>
</dbReference>
<comment type="catalytic activity">
    <reaction evidence="1 18">
        <text>a 1,2-diacyl-sn-glycero-3-phosphate + CTP + H(+) = a CDP-1,2-diacyl-sn-glycerol + diphosphate</text>
        <dbReference type="Rhea" id="RHEA:16229"/>
        <dbReference type="ChEBI" id="CHEBI:15378"/>
        <dbReference type="ChEBI" id="CHEBI:33019"/>
        <dbReference type="ChEBI" id="CHEBI:37563"/>
        <dbReference type="ChEBI" id="CHEBI:58332"/>
        <dbReference type="ChEBI" id="CHEBI:58608"/>
        <dbReference type="EC" id="2.7.7.41"/>
    </reaction>
</comment>
<dbReference type="AlphaFoldDB" id="A0A516SAQ1"/>
<feature type="transmembrane region" description="Helical" evidence="19">
    <location>
        <begin position="175"/>
        <end position="195"/>
    </location>
</feature>
<evidence type="ECO:0000256" key="8">
    <source>
        <dbReference type="ARBA" id="ARBA00022475"/>
    </source>
</evidence>
<keyword evidence="10 18" id="KW-0808">Transferase</keyword>
<accession>A0A516SAQ1</accession>
<comment type="pathway">
    <text evidence="4">Lipid metabolism.</text>
</comment>
<keyword evidence="21" id="KW-1185">Reference proteome</keyword>
<dbReference type="OrthoDB" id="9799199at2"/>
<dbReference type="GO" id="GO:0005886">
    <property type="term" value="C:plasma membrane"/>
    <property type="evidence" value="ECO:0007669"/>
    <property type="project" value="UniProtKB-SubCell"/>
</dbReference>
<dbReference type="RefSeq" id="WP_143856158.1">
    <property type="nucleotide sequence ID" value="NZ_CP041730.1"/>
</dbReference>
<evidence type="ECO:0000256" key="2">
    <source>
        <dbReference type="ARBA" id="ARBA00004651"/>
    </source>
</evidence>
<feature type="transmembrane region" description="Helical" evidence="19">
    <location>
        <begin position="108"/>
        <end position="127"/>
    </location>
</feature>
<dbReference type="PANTHER" id="PTHR46382">
    <property type="entry name" value="PHOSPHATIDATE CYTIDYLYLTRANSFERASE"/>
    <property type="match status" value="1"/>
</dbReference>
<evidence type="ECO:0000256" key="11">
    <source>
        <dbReference type="ARBA" id="ARBA00022692"/>
    </source>
</evidence>
<keyword evidence="8" id="KW-1003">Cell membrane</keyword>
<evidence type="ECO:0000256" key="5">
    <source>
        <dbReference type="ARBA" id="ARBA00010185"/>
    </source>
</evidence>
<dbReference type="PROSITE" id="PS01315">
    <property type="entry name" value="CDS"/>
    <property type="match status" value="1"/>
</dbReference>
<keyword evidence="17" id="KW-1208">Phospholipid metabolism</keyword>
<comment type="similarity">
    <text evidence="5 18">Belongs to the CDS family.</text>
</comment>
<feature type="transmembrane region" description="Helical" evidence="19">
    <location>
        <begin position="133"/>
        <end position="154"/>
    </location>
</feature>
<dbReference type="Proteomes" id="UP000317550">
    <property type="component" value="Chromosome"/>
</dbReference>
<evidence type="ECO:0000256" key="15">
    <source>
        <dbReference type="ARBA" id="ARBA00023136"/>
    </source>
</evidence>
<dbReference type="InterPro" id="IPR000374">
    <property type="entry name" value="PC_trans"/>
</dbReference>
<evidence type="ECO:0000256" key="13">
    <source>
        <dbReference type="ARBA" id="ARBA00022989"/>
    </source>
</evidence>
<evidence type="ECO:0000256" key="6">
    <source>
        <dbReference type="ARBA" id="ARBA00012487"/>
    </source>
</evidence>
<keyword evidence="16" id="KW-0594">Phospholipid biosynthesis</keyword>
<feature type="transmembrane region" description="Helical" evidence="19">
    <location>
        <begin position="77"/>
        <end position="96"/>
    </location>
</feature>
<name>A0A516SAQ1_9NEIS</name>
<evidence type="ECO:0000313" key="21">
    <source>
        <dbReference type="Proteomes" id="UP000317550"/>
    </source>
</evidence>
<evidence type="ECO:0000256" key="7">
    <source>
        <dbReference type="ARBA" id="ARBA00019373"/>
    </source>
</evidence>
<keyword evidence="15 19" id="KW-0472">Membrane</keyword>
<keyword evidence="11 18" id="KW-0812">Transmembrane</keyword>
<keyword evidence="13 19" id="KW-1133">Transmembrane helix</keyword>
<evidence type="ECO:0000256" key="16">
    <source>
        <dbReference type="ARBA" id="ARBA00023209"/>
    </source>
</evidence>
<keyword evidence="14" id="KW-0443">Lipid metabolism</keyword>
<feature type="transmembrane region" description="Helical" evidence="19">
    <location>
        <begin position="201"/>
        <end position="223"/>
    </location>
</feature>
<evidence type="ECO:0000256" key="14">
    <source>
        <dbReference type="ARBA" id="ARBA00023098"/>
    </source>
</evidence>
<dbReference type="Pfam" id="PF01148">
    <property type="entry name" value="CTP_transf_1"/>
    <property type="match status" value="1"/>
</dbReference>
<evidence type="ECO:0000256" key="18">
    <source>
        <dbReference type="RuleBase" id="RU003938"/>
    </source>
</evidence>
<evidence type="ECO:0000256" key="19">
    <source>
        <dbReference type="SAM" id="Phobius"/>
    </source>
</evidence>
<comment type="pathway">
    <text evidence="3 18">Phospholipid metabolism; CDP-diacylglycerol biosynthesis; CDP-diacylglycerol from sn-glycerol 3-phosphate: step 3/3.</text>
</comment>
<dbReference type="PANTHER" id="PTHR46382:SF1">
    <property type="entry name" value="PHOSPHATIDATE CYTIDYLYLTRANSFERASE"/>
    <property type="match status" value="1"/>
</dbReference>
<proteinExistence type="inferred from homology"/>
<organism evidence="20 21">
    <name type="scientific">Chitinimonas arctica</name>
    <dbReference type="NCBI Taxonomy" id="2594795"/>
    <lineage>
        <taxon>Bacteria</taxon>
        <taxon>Pseudomonadati</taxon>
        <taxon>Pseudomonadota</taxon>
        <taxon>Betaproteobacteria</taxon>
        <taxon>Neisseriales</taxon>
        <taxon>Chitinibacteraceae</taxon>
        <taxon>Chitinimonas</taxon>
    </lineage>
</organism>
<keyword evidence="9" id="KW-0444">Lipid biosynthesis</keyword>
<keyword evidence="12 18" id="KW-0548">Nucleotidyltransferase</keyword>
<evidence type="ECO:0000256" key="10">
    <source>
        <dbReference type="ARBA" id="ARBA00022679"/>
    </source>
</evidence>
<sequence>MLKTRILTALALLPLVLASLFLAPPLGWGVFALLALSLGAWEWARFARFDRGEMICFVVGFLALGTAWLFIPLARSWALPLDVLALLFWLLLVPLWLRHKWTLKHKGLSALVGWLVLLAALAGVTRIRELPQGAILLLAMLAIAWVADVAAYFAGRAFGKRKLAPSISPGKSWEGVYGGLLAVALYVLALQYFGVPVFAQLSWWLLLPLAWALTAVSVMGDLFESLLKRQVGFKDSSNLLPGHGGVLDRVDSLLALVPVASALLFGYARLAV</sequence>
<evidence type="ECO:0000256" key="4">
    <source>
        <dbReference type="ARBA" id="ARBA00005189"/>
    </source>
</evidence>
<dbReference type="GO" id="GO:0016024">
    <property type="term" value="P:CDP-diacylglycerol biosynthetic process"/>
    <property type="evidence" value="ECO:0007669"/>
    <property type="project" value="UniProtKB-UniPathway"/>
</dbReference>
<evidence type="ECO:0000256" key="1">
    <source>
        <dbReference type="ARBA" id="ARBA00001698"/>
    </source>
</evidence>
<evidence type="ECO:0000256" key="17">
    <source>
        <dbReference type="ARBA" id="ARBA00023264"/>
    </source>
</evidence>
<gene>
    <name evidence="20" type="ORF">FNU76_02070</name>
</gene>
<evidence type="ECO:0000256" key="12">
    <source>
        <dbReference type="ARBA" id="ARBA00022695"/>
    </source>
</evidence>
<protein>
    <recommendedName>
        <fullName evidence="7 18">Phosphatidate cytidylyltransferase</fullName>
        <ecNumber evidence="6 18">2.7.7.41</ecNumber>
    </recommendedName>
</protein>
<feature type="transmembrane region" description="Helical" evidence="19">
    <location>
        <begin position="54"/>
        <end position="71"/>
    </location>
</feature>
<dbReference type="EC" id="2.7.7.41" evidence="6 18"/>
<dbReference type="KEGG" id="cari:FNU76_02070"/>
<dbReference type="UniPathway" id="UPA00557">
    <property type="reaction ID" value="UER00614"/>
</dbReference>